<protein>
    <recommendedName>
        <fullName evidence="4">DUF222 domain-containing protein</fullName>
    </recommendedName>
</protein>
<dbReference type="Proteomes" id="UP001560045">
    <property type="component" value="Unassembled WGS sequence"/>
</dbReference>
<dbReference type="RefSeq" id="WP_369208636.1">
    <property type="nucleotide sequence ID" value="NZ_JBFNXQ010000060.1"/>
</dbReference>
<evidence type="ECO:0000256" key="1">
    <source>
        <dbReference type="SAM" id="MobiDB-lite"/>
    </source>
</evidence>
<dbReference type="EMBL" id="JBFNXQ010000060">
    <property type="protein sequence ID" value="MEX5720119.1"/>
    <property type="molecule type" value="Genomic_DNA"/>
</dbReference>
<organism evidence="2 3">
    <name type="scientific">Geodermatophilus maliterrae</name>
    <dbReference type="NCBI Taxonomy" id="3162531"/>
    <lineage>
        <taxon>Bacteria</taxon>
        <taxon>Bacillati</taxon>
        <taxon>Actinomycetota</taxon>
        <taxon>Actinomycetes</taxon>
        <taxon>Geodermatophilales</taxon>
        <taxon>Geodermatophilaceae</taxon>
        <taxon>Geodermatophilus</taxon>
    </lineage>
</organism>
<evidence type="ECO:0000313" key="3">
    <source>
        <dbReference type="Proteomes" id="UP001560045"/>
    </source>
</evidence>
<feature type="region of interest" description="Disordered" evidence="1">
    <location>
        <begin position="72"/>
        <end position="97"/>
    </location>
</feature>
<name>A0ABV3XHR2_9ACTN</name>
<comment type="caution">
    <text evidence="2">The sequence shown here is derived from an EMBL/GenBank/DDBJ whole genome shotgun (WGS) entry which is preliminary data.</text>
</comment>
<accession>A0ABV3XHR2</accession>
<evidence type="ECO:0008006" key="4">
    <source>
        <dbReference type="Google" id="ProtNLM"/>
    </source>
</evidence>
<gene>
    <name evidence="2" type="ORF">ABQ292_17295</name>
</gene>
<keyword evidence="3" id="KW-1185">Reference proteome</keyword>
<evidence type="ECO:0000313" key="2">
    <source>
        <dbReference type="EMBL" id="MEX5720119.1"/>
    </source>
</evidence>
<proteinExistence type="predicted"/>
<reference evidence="2 3" key="1">
    <citation type="submission" date="2024-06" db="EMBL/GenBank/DDBJ databases">
        <title>Draft genome sequence of Geodermatophilus badlandi, a novel member of the Geodermatophilaceae isolated from badland sedimentary rocks in the Red desert, Wyoming, USA.</title>
        <authorList>
            <person name="Ben Tekaya S."/>
            <person name="Nouioui I."/>
            <person name="Flores G.M."/>
            <person name="Shaal M.N."/>
            <person name="Bredoire F."/>
            <person name="Basile F."/>
            <person name="Van Diepen L."/>
            <person name="Ward N.L."/>
        </authorList>
    </citation>
    <scope>NUCLEOTIDE SEQUENCE [LARGE SCALE GENOMIC DNA]</scope>
    <source>
        <strain evidence="2 3">WL48A</strain>
    </source>
</reference>
<sequence>MAAMDLQDLVRRRLWEARLSVHAASRRARGAIAPEVIERLGRSRGRAFISPQLAGHLARALDVPENRVRRAAGLPEVPDPREDVPTGPHLRLVSSKG</sequence>